<keyword evidence="6" id="KW-1185">Reference proteome</keyword>
<keyword evidence="1" id="KW-0805">Transcription regulation</keyword>
<evidence type="ECO:0000256" key="1">
    <source>
        <dbReference type="ARBA" id="ARBA00023015"/>
    </source>
</evidence>
<dbReference type="PROSITE" id="PS50995">
    <property type="entry name" value="HTH_MARR_2"/>
    <property type="match status" value="1"/>
</dbReference>
<dbReference type="PANTHER" id="PTHR42756:SF1">
    <property type="entry name" value="TRANSCRIPTIONAL REPRESSOR OF EMRAB OPERON"/>
    <property type="match status" value="1"/>
</dbReference>
<accession>A0ABY9KUJ5</accession>
<dbReference type="InterPro" id="IPR023187">
    <property type="entry name" value="Tscrpt_reg_MarR-type_CS"/>
</dbReference>
<dbReference type="Pfam" id="PF01047">
    <property type="entry name" value="MarR"/>
    <property type="match status" value="1"/>
</dbReference>
<evidence type="ECO:0000313" key="6">
    <source>
        <dbReference type="Proteomes" id="UP001180087"/>
    </source>
</evidence>
<evidence type="ECO:0000256" key="3">
    <source>
        <dbReference type="ARBA" id="ARBA00023163"/>
    </source>
</evidence>
<reference evidence="5" key="1">
    <citation type="submission" date="2023-06" db="EMBL/GenBank/DDBJ databases">
        <title>A Treasure from Seagulls: Isolation and Description of Aciduricobacillus qingdaonensis gen. nov., sp. nov., a Rare Obligately Uric Acid-utilizing Member in the Family Bacillaceae.</title>
        <authorList>
            <person name="Liu W."/>
            <person name="Wang B."/>
        </authorList>
    </citation>
    <scope>NUCLEOTIDE SEQUENCE</scope>
    <source>
        <strain evidence="5">44XB</strain>
    </source>
</reference>
<gene>
    <name evidence="5" type="ORF">QR721_12110</name>
</gene>
<dbReference type="InterPro" id="IPR000835">
    <property type="entry name" value="HTH_MarR-typ"/>
</dbReference>
<evidence type="ECO:0000313" key="5">
    <source>
        <dbReference type="EMBL" id="WLV24370.1"/>
    </source>
</evidence>
<dbReference type="PRINTS" id="PR00598">
    <property type="entry name" value="HTHMARR"/>
</dbReference>
<evidence type="ECO:0000256" key="2">
    <source>
        <dbReference type="ARBA" id="ARBA00023125"/>
    </source>
</evidence>
<keyword evidence="2" id="KW-0238">DNA-binding</keyword>
<keyword evidence="3" id="KW-0804">Transcription</keyword>
<dbReference type="SUPFAM" id="SSF46785">
    <property type="entry name" value="Winged helix' DNA-binding domain"/>
    <property type="match status" value="1"/>
</dbReference>
<dbReference type="PROSITE" id="PS01117">
    <property type="entry name" value="HTH_MARR_1"/>
    <property type="match status" value="1"/>
</dbReference>
<dbReference type="InterPro" id="IPR036388">
    <property type="entry name" value="WH-like_DNA-bd_sf"/>
</dbReference>
<dbReference type="Gene3D" id="1.10.10.10">
    <property type="entry name" value="Winged helix-like DNA-binding domain superfamily/Winged helix DNA-binding domain"/>
    <property type="match status" value="1"/>
</dbReference>
<evidence type="ECO:0000259" key="4">
    <source>
        <dbReference type="PROSITE" id="PS50995"/>
    </source>
</evidence>
<dbReference type="EMBL" id="CP129113">
    <property type="protein sequence ID" value="WLV24370.1"/>
    <property type="molecule type" value="Genomic_DNA"/>
</dbReference>
<sequence length="145" mass="17063">MDKKFEDLQLELASLVRYITSLTPSQTGRMLDRSGFLILQHIDSKGTASIKELATYFKLDISTMSRQVRSLEQKDYLARRPNPSDKRAHFLTVTSSGKEQLNAYRTLKSKRIQQLFGEWDEESLKQFTRLLQRANEEFRENNWEE</sequence>
<dbReference type="SMART" id="SM00347">
    <property type="entry name" value="HTH_MARR"/>
    <property type="match status" value="1"/>
</dbReference>
<dbReference type="Proteomes" id="UP001180087">
    <property type="component" value="Chromosome"/>
</dbReference>
<dbReference type="PANTHER" id="PTHR42756">
    <property type="entry name" value="TRANSCRIPTIONAL REGULATOR, MARR"/>
    <property type="match status" value="1"/>
</dbReference>
<proteinExistence type="predicted"/>
<organism evidence="5 6">
    <name type="scientific">Aciduricibacillus chroicocephali</name>
    <dbReference type="NCBI Taxonomy" id="3054939"/>
    <lineage>
        <taxon>Bacteria</taxon>
        <taxon>Bacillati</taxon>
        <taxon>Bacillota</taxon>
        <taxon>Bacilli</taxon>
        <taxon>Bacillales</taxon>
        <taxon>Bacillaceae</taxon>
        <taxon>Aciduricibacillus</taxon>
    </lineage>
</organism>
<dbReference type="RefSeq" id="WP_348027325.1">
    <property type="nucleotide sequence ID" value="NZ_CP129113.1"/>
</dbReference>
<dbReference type="InterPro" id="IPR036390">
    <property type="entry name" value="WH_DNA-bd_sf"/>
</dbReference>
<protein>
    <submittedName>
        <fullName evidence="5">MarR family transcriptional regulator</fullName>
    </submittedName>
</protein>
<name>A0ABY9KUJ5_9BACI</name>
<feature type="domain" description="HTH marR-type" evidence="4">
    <location>
        <begin position="1"/>
        <end position="136"/>
    </location>
</feature>